<feature type="region of interest" description="Disordered" evidence="1">
    <location>
        <begin position="223"/>
        <end position="243"/>
    </location>
</feature>
<keyword evidence="3" id="KW-0413">Isomerase</keyword>
<keyword evidence="4" id="KW-1185">Reference proteome</keyword>
<dbReference type="EMBL" id="JARJBC010000002">
    <property type="protein sequence ID" value="MDF3288694.1"/>
    <property type="molecule type" value="Genomic_DNA"/>
</dbReference>
<accession>A0ABT5ZFU5</accession>
<comment type="caution">
    <text evidence="3">The sequence shown here is derived from an EMBL/GenBank/DDBJ whole genome shotgun (WGS) entry which is preliminary data.</text>
</comment>
<dbReference type="Gene3D" id="1.20.120.450">
    <property type="entry name" value="dinb family like domain"/>
    <property type="match status" value="1"/>
</dbReference>
<evidence type="ECO:0000256" key="1">
    <source>
        <dbReference type="SAM" id="MobiDB-lite"/>
    </source>
</evidence>
<protein>
    <submittedName>
        <fullName evidence="3">Maleylpyruvate isomerase family mycothiol-dependent enzyme</fullName>
    </submittedName>
</protein>
<dbReference type="SUPFAM" id="SSF109854">
    <property type="entry name" value="DinB/YfiT-like putative metalloenzymes"/>
    <property type="match status" value="1"/>
</dbReference>
<evidence type="ECO:0000313" key="3">
    <source>
        <dbReference type="EMBL" id="MDF3288694.1"/>
    </source>
</evidence>
<dbReference type="SUPFAM" id="SSF55718">
    <property type="entry name" value="SCP-like"/>
    <property type="match status" value="1"/>
</dbReference>
<dbReference type="Pfam" id="PF11716">
    <property type="entry name" value="MDMPI_N"/>
    <property type="match status" value="1"/>
</dbReference>
<feature type="region of interest" description="Disordered" evidence="1">
    <location>
        <begin position="71"/>
        <end position="91"/>
    </location>
</feature>
<dbReference type="InterPro" id="IPR034660">
    <property type="entry name" value="DinB/YfiT-like"/>
</dbReference>
<organism evidence="3 4">
    <name type="scientific">Streptomyces silvisoli</name>
    <dbReference type="NCBI Taxonomy" id="3034235"/>
    <lineage>
        <taxon>Bacteria</taxon>
        <taxon>Bacillati</taxon>
        <taxon>Actinomycetota</taxon>
        <taxon>Actinomycetes</taxon>
        <taxon>Kitasatosporales</taxon>
        <taxon>Streptomycetaceae</taxon>
        <taxon>Streptomyces</taxon>
    </lineage>
</organism>
<dbReference type="InterPro" id="IPR036527">
    <property type="entry name" value="SCP2_sterol-bd_dom_sf"/>
</dbReference>
<dbReference type="RefSeq" id="WP_276092412.1">
    <property type="nucleotide sequence ID" value="NZ_JARJBC010000002.1"/>
</dbReference>
<sequence length="243" mass="25937">MTVQRPDPVSDAAATREATQQLIEAVSALDPSAVAEPSLLPGWSRGHVLAHLARNADALVNLLTWARTGEETPMYSSEEARDKDIEEGAKRPLPEQLDDLRRSAERFDQAVAAMPPQAWAAQVGTRHGGVLPAAEIPAKRLAEIHLHHVDLGIGRSCVDLPDDFAAREVASIIDRLSGREGVAAVRLHDTETGETWDIGAAESPDLTVSGTTRALLAWVSGRGGGEELSRDPDVPLPTLPPLG</sequence>
<feature type="compositionally biased region" description="Basic and acidic residues" evidence="1">
    <location>
        <begin position="78"/>
        <end position="91"/>
    </location>
</feature>
<dbReference type="Gene3D" id="3.30.1050.20">
    <property type="match status" value="1"/>
</dbReference>
<evidence type="ECO:0000259" key="2">
    <source>
        <dbReference type="Pfam" id="PF11716"/>
    </source>
</evidence>
<proteinExistence type="predicted"/>
<feature type="domain" description="Mycothiol-dependent maleylpyruvate isomerase metal-binding" evidence="2">
    <location>
        <begin position="16"/>
        <end position="151"/>
    </location>
</feature>
<feature type="compositionally biased region" description="Basic and acidic residues" evidence="1">
    <location>
        <begin position="224"/>
        <end position="233"/>
    </location>
</feature>
<dbReference type="GO" id="GO:0016853">
    <property type="term" value="F:isomerase activity"/>
    <property type="evidence" value="ECO:0007669"/>
    <property type="project" value="UniProtKB-KW"/>
</dbReference>
<gene>
    <name evidence="3" type="ORF">P3G67_05505</name>
</gene>
<reference evidence="3 4" key="1">
    <citation type="submission" date="2023-03" db="EMBL/GenBank/DDBJ databases">
        <title>Draft genome sequence of Streptomyces sp. RB6PN23 isolated from peat swamp forest in Thailand.</title>
        <authorList>
            <person name="Klaysubun C."/>
            <person name="Duangmal K."/>
        </authorList>
    </citation>
    <scope>NUCLEOTIDE SEQUENCE [LARGE SCALE GENOMIC DNA]</scope>
    <source>
        <strain evidence="3 4">RB6PN23</strain>
    </source>
</reference>
<feature type="compositionally biased region" description="Pro residues" evidence="1">
    <location>
        <begin position="234"/>
        <end position="243"/>
    </location>
</feature>
<dbReference type="InterPro" id="IPR017517">
    <property type="entry name" value="Maleyloyr_isom"/>
</dbReference>
<name>A0ABT5ZFU5_9ACTN</name>
<dbReference type="Proteomes" id="UP001216579">
    <property type="component" value="Unassembled WGS sequence"/>
</dbReference>
<dbReference type="InterPro" id="IPR024344">
    <property type="entry name" value="MDMPI_metal-binding"/>
</dbReference>
<evidence type="ECO:0000313" key="4">
    <source>
        <dbReference type="Proteomes" id="UP001216579"/>
    </source>
</evidence>
<dbReference type="NCBIfam" id="TIGR03083">
    <property type="entry name" value="maleylpyruvate isomerase family mycothiol-dependent enzyme"/>
    <property type="match status" value="1"/>
</dbReference>